<sequence length="527" mass="59631">MAAVAVLRVLFGDESDSRKLSLASGIPATVEQLHTSVKTFFGLQQDFRLQYMDADLNGFVNLTSVSEIANKSTLRVIYYPVLSPDLSGETSLTSCPDPQTPASSIASSSSNNTLYTSTPHSSPETQPSGLSSWPKVFQIPKFTYEAEFELQQKNIEFETNGTYFNPGFKLKGILLDGLAQEMIKYTKYPKDYQCEEVAAALTRAHPCLGQLGSKTGFWGWKQSLKYKMQNYRTKLGRLGHPEIRVNSLKHKREGQGKSAANIKKPRKAEVNYIPLHPKGETTESLENERISLLCEVKKRDNEAVIKAKMEKTFSLRRLEIVQQRPMIEEFKNRWPALFEENEVNAEFLRITTKPLQSKFLSQLDHFSDKLMQVFKKKGGMKGQRIKDVLAINDVCDDINTRRECILRSLVIYLNEDPDSFFKANLASGTDDVERGISSTVMGIYIIRSYDNGKPQDVGIVIEGIKVLTNVGSVIMGFVVLFGLIYALDLRFPENLKYTFEFIQKIIMNLDGHKLNPKIQQLKIKLFS</sequence>
<gene>
    <name evidence="2" type="primary">si:ch211-193k19.2</name>
</gene>
<accession>A0AC58HX02</accession>
<evidence type="ECO:0000313" key="2">
    <source>
        <dbReference type="RefSeq" id="XP_073786518.1"/>
    </source>
</evidence>
<reference evidence="2" key="1">
    <citation type="submission" date="2025-08" db="UniProtKB">
        <authorList>
            <consortium name="RefSeq"/>
        </authorList>
    </citation>
    <scope>IDENTIFICATION</scope>
    <source>
        <strain evidence="2">Tuebingen</strain>
        <tissue evidence="2">Fibroblasts and whole tissue</tissue>
    </source>
</reference>
<protein>
    <submittedName>
        <fullName evidence="2">Uncharacterized protein isoform X1</fullName>
    </submittedName>
</protein>
<dbReference type="RefSeq" id="XP_073786518.1">
    <property type="nucleotide sequence ID" value="XM_073930417.1"/>
</dbReference>
<organism evidence="1 2">
    <name type="scientific">Danio rerio</name>
    <name type="common">Zebrafish</name>
    <name type="synonym">Brachydanio rerio</name>
    <dbReference type="NCBI Taxonomy" id="7955"/>
    <lineage>
        <taxon>Eukaryota</taxon>
        <taxon>Metazoa</taxon>
        <taxon>Chordata</taxon>
        <taxon>Craniata</taxon>
        <taxon>Vertebrata</taxon>
        <taxon>Euteleostomi</taxon>
        <taxon>Actinopterygii</taxon>
        <taxon>Neopterygii</taxon>
        <taxon>Teleostei</taxon>
        <taxon>Ostariophysi</taxon>
        <taxon>Cypriniformes</taxon>
        <taxon>Danionidae</taxon>
        <taxon>Danioninae</taxon>
        <taxon>Danio</taxon>
    </lineage>
</organism>
<name>A0AC58HX02_DANRE</name>
<dbReference type="Proteomes" id="UP000000437">
    <property type="component" value="Chromosome 19"/>
</dbReference>
<keyword evidence="1" id="KW-1185">Reference proteome</keyword>
<proteinExistence type="predicted"/>
<evidence type="ECO:0000313" key="1">
    <source>
        <dbReference type="Proteomes" id="UP000000437"/>
    </source>
</evidence>